<feature type="domain" description="TIR" evidence="2">
    <location>
        <begin position="1"/>
        <end position="136"/>
    </location>
</feature>
<dbReference type="Gene3D" id="3.40.50.10140">
    <property type="entry name" value="Toll/interleukin-1 receptor homology (TIR) domain"/>
    <property type="match status" value="1"/>
</dbReference>
<evidence type="ECO:0000313" key="3">
    <source>
        <dbReference type="EMBL" id="PNS23626.1"/>
    </source>
</evidence>
<dbReference type="EMBL" id="KZ623361">
    <property type="protein sequence ID" value="PNS23626.1"/>
    <property type="molecule type" value="Genomic_DNA"/>
</dbReference>
<dbReference type="InterPro" id="IPR000157">
    <property type="entry name" value="TIR_dom"/>
</dbReference>
<proteinExistence type="predicted"/>
<dbReference type="STRING" id="3694.A0A2K1R8L9"/>
<dbReference type="GO" id="GO:0005634">
    <property type="term" value="C:nucleus"/>
    <property type="evidence" value="ECO:0000318"/>
    <property type="project" value="GO_Central"/>
</dbReference>
<dbReference type="GO" id="GO:0007165">
    <property type="term" value="P:signal transduction"/>
    <property type="evidence" value="ECO:0000318"/>
    <property type="project" value="GO_Central"/>
</dbReference>
<dbReference type="PROSITE" id="PS50104">
    <property type="entry name" value="TIR"/>
    <property type="match status" value="1"/>
</dbReference>
<reference evidence="3" key="2">
    <citation type="submission" date="2017-07" db="EMBL/GenBank/DDBJ databases">
        <title>WGS assembly of Populus trichocarpa.</title>
        <authorList>
            <person name="Tuskan G."/>
            <person name="Difazio S."/>
            <person name="Jansson S."/>
            <person name="Bohlmann J."/>
            <person name="Grigoriev I."/>
            <person name="Hellsten U."/>
            <person name="Putnam N."/>
            <person name="Ralph S."/>
            <person name="Rombauts S."/>
            <person name="Salamov A."/>
            <person name="Schein J."/>
            <person name="Sterck L."/>
            <person name="Aerts A."/>
            <person name="Bhalerao R."/>
            <person name="Bhalerao R."/>
            <person name="Blaudez D."/>
            <person name="Boerjan W."/>
            <person name="Brun A."/>
            <person name="Brunner A."/>
            <person name="Busov V."/>
            <person name="Campbell M."/>
            <person name="Carlson J."/>
            <person name="Chalot M."/>
            <person name="Chapman J."/>
            <person name="Chen G."/>
            <person name="Cooper D."/>
            <person name="Coutinho P."/>
            <person name="Couturier J."/>
            <person name="Covert S."/>
            <person name="Cronk Q."/>
            <person name="Cunningham R."/>
            <person name="Davis J."/>
            <person name="Degroeve S."/>
            <person name="Dejardin A."/>
            <person name="Depamphilis C."/>
            <person name="Detter J."/>
            <person name="Dirks B."/>
            <person name="Dubchak I."/>
            <person name="Duplessis S."/>
            <person name="Ehlting J."/>
            <person name="Ellis B."/>
            <person name="Gendler K."/>
            <person name="Goodstein D."/>
            <person name="Gribskov M."/>
            <person name="Grimwood J."/>
            <person name="Groover A."/>
            <person name="Gunter L."/>
            <person name="Hamberger B."/>
            <person name="Heinze B."/>
            <person name="Helariutta Y."/>
            <person name="Henrissat B."/>
            <person name="Holligan D."/>
            <person name="Holt R."/>
            <person name="Huang W."/>
            <person name="Islam-Faridi N."/>
            <person name="Jones S."/>
            <person name="Jones-Rhoades M."/>
            <person name="Jorgensen R."/>
            <person name="Joshi C."/>
            <person name="Kangasjarvi J."/>
            <person name="Karlsson J."/>
            <person name="Kelleher C."/>
            <person name="Kirkpatrick R."/>
            <person name="Kirst M."/>
            <person name="Kohler A."/>
            <person name="Kalluri U."/>
            <person name="Larimer F."/>
            <person name="Leebens-Mack J."/>
            <person name="Leple J."/>
            <person name="Locascio P."/>
            <person name="Lou Y."/>
            <person name="Lucas S."/>
            <person name="Martin F."/>
            <person name="Montanini B."/>
            <person name="Napoli C."/>
            <person name="Nelson D."/>
            <person name="Nelson C."/>
            <person name="Nieminen K."/>
            <person name="Nilsson O."/>
            <person name="Pereda V."/>
            <person name="Peter G."/>
            <person name="Philippe R."/>
            <person name="Pilate G."/>
            <person name="Poliakov A."/>
            <person name="Razumovskaya J."/>
            <person name="Richardson P."/>
            <person name="Rinaldi C."/>
            <person name="Ritland K."/>
            <person name="Rouze P."/>
            <person name="Ryaboy D."/>
            <person name="Schmutz J."/>
            <person name="Schrader J."/>
            <person name="Segerman B."/>
            <person name="Shin H."/>
            <person name="Siddiqui A."/>
            <person name="Sterky F."/>
            <person name="Terry A."/>
            <person name="Tsai C."/>
            <person name="Uberbacher E."/>
            <person name="Unneberg P."/>
            <person name="Vahala J."/>
            <person name="Wall K."/>
            <person name="Wessler S."/>
            <person name="Yang G."/>
            <person name="Yin T."/>
            <person name="Douglas C."/>
            <person name="Marra M."/>
            <person name="Sandberg G."/>
            <person name="Van De Peer Y."/>
            <person name="Rokhsar D."/>
        </authorList>
    </citation>
    <scope>NUCLEOTIDE SEQUENCE</scope>
    <source>
        <strain evidence="3">Nisqually-1</strain>
    </source>
</reference>
<evidence type="ECO:0000259" key="2">
    <source>
        <dbReference type="PROSITE" id="PS50104"/>
    </source>
</evidence>
<name>A0A2K1R8L9_POPTR</name>
<organism evidence="3">
    <name type="scientific">Populus trichocarpa</name>
    <name type="common">Western balsam poplar</name>
    <name type="synonym">Populus balsamifera subsp. trichocarpa</name>
    <dbReference type="NCBI Taxonomy" id="3694"/>
    <lineage>
        <taxon>Eukaryota</taxon>
        <taxon>Viridiplantae</taxon>
        <taxon>Streptophyta</taxon>
        <taxon>Embryophyta</taxon>
        <taxon>Tracheophyta</taxon>
        <taxon>Spermatophyta</taxon>
        <taxon>Magnoliopsida</taxon>
        <taxon>eudicotyledons</taxon>
        <taxon>Gunneridae</taxon>
        <taxon>Pentapetalae</taxon>
        <taxon>rosids</taxon>
        <taxon>fabids</taxon>
        <taxon>Malpighiales</taxon>
        <taxon>Salicaceae</taxon>
        <taxon>Saliceae</taxon>
        <taxon>Populus</taxon>
    </lineage>
</organism>
<dbReference type="PANTHER" id="PTHR32009:SF123">
    <property type="entry name" value="TIR DOMAIN-CONTAINING PROTEIN"/>
    <property type="match status" value="1"/>
</dbReference>
<dbReference type="SUPFAM" id="SSF52200">
    <property type="entry name" value="Toll/Interleukin receptor TIR domain"/>
    <property type="match status" value="1"/>
</dbReference>
<reference evidence="3" key="1">
    <citation type="journal article" date="2006" name="Science">
        <title>The genome of black cottonwood, Populus trichocarpa (Torr. &amp; Gray).</title>
        <authorList>
            <person name="Tuskan G.A."/>
            <person name="Difazio S."/>
            <person name="Jansson S."/>
            <person name="Bohlmann J."/>
            <person name="Grigoriev I."/>
            <person name="Hellsten U."/>
            <person name="Putnam N."/>
            <person name="Ralph S."/>
            <person name="Rombauts S."/>
            <person name="Salamov A."/>
            <person name="Schein J."/>
            <person name="Sterck L."/>
            <person name="Aerts A."/>
            <person name="Bhalerao R.R."/>
            <person name="Bhalerao R.P."/>
            <person name="Blaudez D."/>
            <person name="Boerjan W."/>
            <person name="Brun A."/>
            <person name="Brunner A."/>
            <person name="Busov V."/>
            <person name="Campbell M."/>
            <person name="Carlson J."/>
            <person name="Chalot M."/>
            <person name="Chapman J."/>
            <person name="Chen G.L."/>
            <person name="Cooper D."/>
            <person name="Coutinho P.M."/>
            <person name="Couturier J."/>
            <person name="Covert S."/>
            <person name="Cronk Q."/>
            <person name="Cunningham R."/>
            <person name="Davis J."/>
            <person name="Degroeve S."/>
            <person name="Dejardin A."/>
            <person name="Depamphilis C."/>
            <person name="Detter J."/>
            <person name="Dirks B."/>
            <person name="Dubchak I."/>
            <person name="Duplessis S."/>
            <person name="Ehlting J."/>
            <person name="Ellis B."/>
            <person name="Gendler K."/>
            <person name="Goodstein D."/>
            <person name="Gribskov M."/>
            <person name="Grimwood J."/>
            <person name="Groover A."/>
            <person name="Gunter L."/>
            <person name="Hamberger B."/>
            <person name="Heinze B."/>
            <person name="Helariutta Y."/>
            <person name="Henrissat B."/>
            <person name="Holligan D."/>
            <person name="Holt R."/>
            <person name="Huang W."/>
            <person name="Islam-Faridi N."/>
            <person name="Jones S."/>
            <person name="Jones-Rhoades M."/>
            <person name="Jorgensen R."/>
            <person name="Joshi C."/>
            <person name="Kangasjarvi J."/>
            <person name="Karlsson J."/>
            <person name="Kelleher C."/>
            <person name="Kirkpatrick R."/>
            <person name="Kirst M."/>
            <person name="Kohler A."/>
            <person name="Kalluri U."/>
            <person name="Larimer F."/>
            <person name="Leebens-Mack J."/>
            <person name="Leple J.C."/>
            <person name="Locascio P."/>
            <person name="Lou Y."/>
            <person name="Lucas S."/>
            <person name="Martin F."/>
            <person name="Montanini B."/>
            <person name="Napoli C."/>
            <person name="Nelson D.R."/>
            <person name="Nelson C."/>
            <person name="Nieminen K."/>
            <person name="Nilsson O."/>
            <person name="Pereda V."/>
            <person name="Peter G."/>
            <person name="Philippe R."/>
            <person name="Pilate G."/>
            <person name="Poliakov A."/>
            <person name="Razumovskaya J."/>
            <person name="Richardson P."/>
            <person name="Rinaldi C."/>
            <person name="Ritland K."/>
            <person name="Rouze P."/>
            <person name="Ryaboy D."/>
            <person name="Schmutz J."/>
            <person name="Schrader J."/>
            <person name="Segerman B."/>
            <person name="Shin H."/>
            <person name="Siddiqui A."/>
            <person name="Sterky F."/>
            <person name="Terry A."/>
            <person name="Tsai C.J."/>
            <person name="Uberbacher E."/>
            <person name="Unneberg P."/>
            <person name="Vahala J."/>
            <person name="Wall K."/>
            <person name="Wessler S."/>
            <person name="Yang G."/>
            <person name="Yin T."/>
            <person name="Douglas C."/>
            <person name="Marra M."/>
            <person name="Sandberg G."/>
            <person name="Van de Peer Y."/>
            <person name="Rokhsar D."/>
        </authorList>
    </citation>
    <scope>NUCLEOTIDE SEQUENCE [LARGE SCALE GENOMIC DNA]</scope>
    <source>
        <strain evidence="3">Nisqually-1</strain>
    </source>
</reference>
<dbReference type="AlphaFoldDB" id="A0A2K1R8L9"/>
<dbReference type="SMART" id="SM00255">
    <property type="entry name" value="TIR"/>
    <property type="match status" value="1"/>
</dbReference>
<evidence type="ECO:0000256" key="1">
    <source>
        <dbReference type="ARBA" id="ARBA00023027"/>
    </source>
</evidence>
<gene>
    <name evidence="3" type="ORF">POPTR_T048800</name>
</gene>
<dbReference type="Pfam" id="PF01582">
    <property type="entry name" value="TIR"/>
    <property type="match status" value="1"/>
</dbReference>
<protein>
    <recommendedName>
        <fullName evidence="2">TIR domain-containing protein</fullName>
    </recommendedName>
</protein>
<sequence>MKHDVFISFRGTDTRYSFTSHLYDALQRKQIDAYIDDKLDGGEKIEPAILERIEESFISAVIFSENYADSTFCLRELSKILECMETKQQMVLPVFYRLDPCQVQNLTGSYGDALCKHEKDCGSKEVESWRHASKEIANLKGWNSNVIK</sequence>
<dbReference type="FunFam" id="3.40.50.10140:FF:000007">
    <property type="entry name" value="Disease resistance protein (TIR-NBS-LRR class)"/>
    <property type="match status" value="1"/>
</dbReference>
<dbReference type="InterPro" id="IPR035897">
    <property type="entry name" value="Toll_tir_struct_dom_sf"/>
</dbReference>
<dbReference type="InParanoid" id="A0A2K1R8L9"/>
<accession>A0A2K1R8L9</accession>
<keyword evidence="1" id="KW-0520">NAD</keyword>
<dbReference type="PANTHER" id="PTHR32009">
    <property type="entry name" value="TMV RESISTANCE PROTEIN N-LIKE"/>
    <property type="match status" value="1"/>
</dbReference>